<evidence type="ECO:0000256" key="7">
    <source>
        <dbReference type="ARBA" id="ARBA00022795"/>
    </source>
</evidence>
<keyword evidence="10" id="KW-1006">Bacterial flagellum protein export</keyword>
<keyword evidence="6" id="KW-0145">Chemotaxis</keyword>
<evidence type="ECO:0000256" key="1">
    <source>
        <dbReference type="ARBA" id="ARBA00004413"/>
    </source>
</evidence>
<keyword evidence="13" id="KW-1185">Reference proteome</keyword>
<dbReference type="GO" id="GO:0044781">
    <property type="term" value="P:bacterial-type flagellum organization"/>
    <property type="evidence" value="ECO:0007669"/>
    <property type="project" value="UniProtKB-KW"/>
</dbReference>
<evidence type="ECO:0000256" key="9">
    <source>
        <dbReference type="ARBA" id="ARBA00023136"/>
    </source>
</evidence>
<keyword evidence="7" id="KW-1005">Bacterial flagellum biogenesis</keyword>
<dbReference type="AlphaFoldDB" id="G7WHZ0"/>
<name>G7WHZ0_DESOD</name>
<evidence type="ECO:0000313" key="13">
    <source>
        <dbReference type="Proteomes" id="UP000006346"/>
    </source>
</evidence>
<dbReference type="GO" id="GO:0006935">
    <property type="term" value="P:chemotaxis"/>
    <property type="evidence" value="ECO:0007669"/>
    <property type="project" value="UniProtKB-KW"/>
</dbReference>
<evidence type="ECO:0000256" key="6">
    <source>
        <dbReference type="ARBA" id="ARBA00022500"/>
    </source>
</evidence>
<keyword evidence="12" id="KW-0282">Flagellum</keyword>
<accession>G7WHZ0</accession>
<evidence type="ECO:0000256" key="8">
    <source>
        <dbReference type="ARBA" id="ARBA00022927"/>
    </source>
</evidence>
<organism evidence="12 13">
    <name type="scientific">Desulfosporosinus orientis (strain ATCC 19365 / DSM 765 / NCIMB 8382 / VKM B-1628 / Singapore I)</name>
    <name type="common">Desulfotomaculum orientis</name>
    <dbReference type="NCBI Taxonomy" id="768706"/>
    <lineage>
        <taxon>Bacteria</taxon>
        <taxon>Bacillati</taxon>
        <taxon>Bacillota</taxon>
        <taxon>Clostridia</taxon>
        <taxon>Eubacteriales</taxon>
        <taxon>Desulfitobacteriaceae</taxon>
        <taxon>Desulfosporosinus</taxon>
    </lineage>
</organism>
<keyword evidence="9" id="KW-0472">Membrane</keyword>
<keyword evidence="8" id="KW-0653">Protein transport</keyword>
<evidence type="ECO:0000313" key="12">
    <source>
        <dbReference type="EMBL" id="AET70287.1"/>
    </source>
</evidence>
<sequence>MARFRFRMDASLQLAQQVLESAQQEYAAEYRLWERCVRACEAQHICYCEAQEEQRNAGLYRPEELGICQIFSVEQRRRLEQLETRRKEQELVMEKARKHLLEAHREVEKFQRLKDKQALAFQRAELQKEQKILDETGQVLHWLGKKTLNDEYMMNGRTKR</sequence>
<dbReference type="KEGG" id="dor:Desor_4886"/>
<comment type="subcellular location">
    <subcellularLocation>
        <location evidence="1">Cell membrane</location>
        <topology evidence="1">Peripheral membrane protein</topology>
        <orientation evidence="1">Cytoplasmic side</orientation>
    </subcellularLocation>
</comment>
<dbReference type="GO" id="GO:0005886">
    <property type="term" value="C:plasma membrane"/>
    <property type="evidence" value="ECO:0007669"/>
    <property type="project" value="UniProtKB-SubCell"/>
</dbReference>
<protein>
    <recommendedName>
        <fullName evidence="3">Flagellar FliJ protein</fullName>
    </recommendedName>
</protein>
<dbReference type="Pfam" id="PF02050">
    <property type="entry name" value="FliJ"/>
    <property type="match status" value="1"/>
</dbReference>
<dbReference type="HOGENOM" id="CLU_146772_0_0_9"/>
<reference evidence="13" key="1">
    <citation type="submission" date="2011-11" db="EMBL/GenBank/DDBJ databases">
        <title>Complete sequence of Desulfosporosinus orientis DSM 765.</title>
        <authorList>
            <person name="Lucas S."/>
            <person name="Han J."/>
            <person name="Lapidus A."/>
            <person name="Cheng J.-F."/>
            <person name="Goodwin L."/>
            <person name="Pitluck S."/>
            <person name="Peters L."/>
            <person name="Ovchinnikova G."/>
            <person name="Teshima H."/>
            <person name="Detter J.C."/>
            <person name="Han C."/>
            <person name="Tapia R."/>
            <person name="Land M."/>
            <person name="Hauser L."/>
            <person name="Kyrpides N."/>
            <person name="Ivanova N."/>
            <person name="Pagani I."/>
            <person name="Pester M."/>
            <person name="Spring S."/>
            <person name="Ollivier B."/>
            <person name="Rattei T."/>
            <person name="Klenk H.-P."/>
            <person name="Wagner M."/>
            <person name="Loy A."/>
            <person name="Woyke T."/>
        </authorList>
    </citation>
    <scope>NUCLEOTIDE SEQUENCE [LARGE SCALE GENOMIC DNA]</scope>
    <source>
        <strain evidence="13">ATCC 19365 / DSM 765 / NCIMB 8382 / VKM B-1628</strain>
    </source>
</reference>
<dbReference type="Proteomes" id="UP000006346">
    <property type="component" value="Chromosome"/>
</dbReference>
<feature type="coiled-coil region" evidence="11">
    <location>
        <begin position="72"/>
        <end position="113"/>
    </location>
</feature>
<dbReference type="eggNOG" id="COG2882">
    <property type="taxonomic scope" value="Bacteria"/>
</dbReference>
<evidence type="ECO:0000256" key="11">
    <source>
        <dbReference type="SAM" id="Coils"/>
    </source>
</evidence>
<dbReference type="Gene3D" id="1.10.287.1700">
    <property type="match status" value="1"/>
</dbReference>
<keyword evidence="4" id="KW-0813">Transport</keyword>
<comment type="similarity">
    <text evidence="2">Belongs to the FliJ family.</text>
</comment>
<dbReference type="GO" id="GO:0009288">
    <property type="term" value="C:bacterial-type flagellum"/>
    <property type="evidence" value="ECO:0007669"/>
    <property type="project" value="InterPro"/>
</dbReference>
<dbReference type="InterPro" id="IPR053716">
    <property type="entry name" value="Flag_assembly_chemotaxis_eff"/>
</dbReference>
<evidence type="ECO:0000256" key="5">
    <source>
        <dbReference type="ARBA" id="ARBA00022475"/>
    </source>
</evidence>
<dbReference type="OrthoDB" id="1796966at2"/>
<evidence type="ECO:0000256" key="4">
    <source>
        <dbReference type="ARBA" id="ARBA00022448"/>
    </source>
</evidence>
<dbReference type="GO" id="GO:0071973">
    <property type="term" value="P:bacterial-type flagellum-dependent cell motility"/>
    <property type="evidence" value="ECO:0007669"/>
    <property type="project" value="InterPro"/>
</dbReference>
<keyword evidence="12" id="KW-0969">Cilium</keyword>
<reference evidence="12 13" key="2">
    <citation type="journal article" date="2012" name="J. Bacteriol.">
        <title>Complete genome sequences of Desulfosporosinus orientis DSM765T, Desulfosporosinus youngiae DSM17734T, Desulfosporosinus meridiei DSM13257T, and Desulfosporosinus acidiphilus DSM22704T.</title>
        <authorList>
            <person name="Pester M."/>
            <person name="Brambilla E."/>
            <person name="Alazard D."/>
            <person name="Rattei T."/>
            <person name="Weinmaier T."/>
            <person name="Han J."/>
            <person name="Lucas S."/>
            <person name="Lapidus A."/>
            <person name="Cheng J.F."/>
            <person name="Goodwin L."/>
            <person name="Pitluck S."/>
            <person name="Peters L."/>
            <person name="Ovchinnikova G."/>
            <person name="Teshima H."/>
            <person name="Detter J.C."/>
            <person name="Han C.S."/>
            <person name="Tapia R."/>
            <person name="Land M.L."/>
            <person name="Hauser L."/>
            <person name="Kyrpides N.C."/>
            <person name="Ivanova N.N."/>
            <person name="Pagani I."/>
            <person name="Huntmann M."/>
            <person name="Wei C.L."/>
            <person name="Davenport K.W."/>
            <person name="Daligault H."/>
            <person name="Chain P.S."/>
            <person name="Chen A."/>
            <person name="Mavromatis K."/>
            <person name="Markowitz V."/>
            <person name="Szeto E."/>
            <person name="Mikhailova N."/>
            <person name="Pati A."/>
            <person name="Wagner M."/>
            <person name="Woyke T."/>
            <person name="Ollivier B."/>
            <person name="Klenk H.P."/>
            <person name="Spring S."/>
            <person name="Loy A."/>
        </authorList>
    </citation>
    <scope>NUCLEOTIDE SEQUENCE [LARGE SCALE GENOMIC DNA]</scope>
    <source>
        <strain evidence="13">ATCC 19365 / DSM 765 / NCIMB 8382 / VKM B-1628</strain>
    </source>
</reference>
<dbReference type="InterPro" id="IPR012823">
    <property type="entry name" value="Flagell_FliJ"/>
</dbReference>
<dbReference type="GO" id="GO:0015031">
    <property type="term" value="P:protein transport"/>
    <property type="evidence" value="ECO:0007669"/>
    <property type="project" value="UniProtKB-KW"/>
</dbReference>
<proteinExistence type="inferred from homology"/>
<gene>
    <name evidence="12" type="ordered locus">Desor_4886</name>
</gene>
<keyword evidence="11" id="KW-0175">Coiled coil</keyword>
<dbReference type="RefSeq" id="WP_014187093.1">
    <property type="nucleotide sequence ID" value="NC_016584.1"/>
</dbReference>
<evidence type="ECO:0000256" key="10">
    <source>
        <dbReference type="ARBA" id="ARBA00023225"/>
    </source>
</evidence>
<dbReference type="PATRIC" id="fig|768706.3.peg.4969"/>
<keyword evidence="12" id="KW-0966">Cell projection</keyword>
<keyword evidence="5" id="KW-1003">Cell membrane</keyword>
<evidence type="ECO:0000256" key="3">
    <source>
        <dbReference type="ARBA" id="ARBA00020392"/>
    </source>
</evidence>
<dbReference type="STRING" id="768706.Desor_4886"/>
<dbReference type="EMBL" id="CP003108">
    <property type="protein sequence ID" value="AET70287.1"/>
    <property type="molecule type" value="Genomic_DNA"/>
</dbReference>
<evidence type="ECO:0000256" key="2">
    <source>
        <dbReference type="ARBA" id="ARBA00010004"/>
    </source>
</evidence>